<name>X1U9W6_9ZZZZ</name>
<accession>X1U9W6</accession>
<evidence type="ECO:0000313" key="1">
    <source>
        <dbReference type="EMBL" id="GAI96645.1"/>
    </source>
</evidence>
<reference evidence="1" key="1">
    <citation type="journal article" date="2014" name="Front. Microbiol.">
        <title>High frequency of phylogenetically diverse reductive dehalogenase-homologous genes in deep subseafloor sedimentary metagenomes.</title>
        <authorList>
            <person name="Kawai M."/>
            <person name="Futagami T."/>
            <person name="Toyoda A."/>
            <person name="Takaki Y."/>
            <person name="Nishi S."/>
            <person name="Hori S."/>
            <person name="Arai W."/>
            <person name="Tsubouchi T."/>
            <person name="Morono Y."/>
            <person name="Uchiyama I."/>
            <person name="Ito T."/>
            <person name="Fujiyama A."/>
            <person name="Inagaki F."/>
            <person name="Takami H."/>
        </authorList>
    </citation>
    <scope>NUCLEOTIDE SEQUENCE</scope>
    <source>
        <strain evidence="1">Expedition CK06-06</strain>
    </source>
</reference>
<proteinExistence type="predicted"/>
<protein>
    <submittedName>
        <fullName evidence="1">Uncharacterized protein</fullName>
    </submittedName>
</protein>
<dbReference type="EMBL" id="BARW01015599">
    <property type="protein sequence ID" value="GAI96645.1"/>
    <property type="molecule type" value="Genomic_DNA"/>
</dbReference>
<organism evidence="1">
    <name type="scientific">marine sediment metagenome</name>
    <dbReference type="NCBI Taxonomy" id="412755"/>
    <lineage>
        <taxon>unclassified sequences</taxon>
        <taxon>metagenomes</taxon>
        <taxon>ecological metagenomes</taxon>
    </lineage>
</organism>
<comment type="caution">
    <text evidence="1">The sequence shown here is derived from an EMBL/GenBank/DDBJ whole genome shotgun (WGS) entry which is preliminary data.</text>
</comment>
<feature type="non-terminal residue" evidence="1">
    <location>
        <position position="49"/>
    </location>
</feature>
<sequence length="49" mass="5115">MSQIPLKNTAVTNGTEFTLQTDVDVTTTAQNIGNYMPGATIVSGEIACP</sequence>
<dbReference type="AlphaFoldDB" id="X1U9W6"/>
<gene>
    <name evidence="1" type="ORF">S12H4_27337</name>
</gene>